<sequence length="427" mass="46389">MLPRVFVRHSSSSSSSASTFLSAVRTLAPASRVPMSSSKASVTSDASSTSSVTVSLPVISAQNPPSAAEKAHHTASGHFKAPWKSFGKGDIAPTEVLWSKIIGEWKPVKSSADMMPLAVPAFLSADCSRDASKIRATWLGHATFLTEMPSGINVLFDPLLGTKCAPSFLPGFGRISPAPCKVSDLPRVDVVCISHAHYDHLDTYSIKLLMQQFPGIHYFVPLGMKAWFEATGVRSGNVTELDWWDQRQITVDGVSATVSCLPAQHTSNRTLSDHGKVLCASWAIDSPSDKNGGKVYFAGDTGYRAVPRLDPEIDDHELDFPSCPAFKEIGEYRGPFDLALLPIGAYSPRHIMSRVHSDPEDSVNIFKDVKAKRALAMHFGTWILTDEPILEPIQKLKQALKKFSIPETGVFDAIQVGQSVEVDVVDK</sequence>
<dbReference type="GeneID" id="90037528"/>
<dbReference type="Proteomes" id="UP001498771">
    <property type="component" value="Unassembled WGS sequence"/>
</dbReference>
<dbReference type="Gene3D" id="3.60.15.10">
    <property type="entry name" value="Ribonuclease Z/Hydroxyacylglutathione hydrolase-like"/>
    <property type="match status" value="1"/>
</dbReference>
<reference evidence="2 3" key="1">
    <citation type="submission" date="2024-03" db="EMBL/GenBank/DDBJ databases">
        <title>Genome-scale model development and genomic sequencing of the oleaginous clade Lipomyces.</title>
        <authorList>
            <consortium name="Lawrence Berkeley National Laboratory"/>
            <person name="Czajka J.J."/>
            <person name="Han Y."/>
            <person name="Kim J."/>
            <person name="Mondo S.J."/>
            <person name="Hofstad B.A."/>
            <person name="Robles A."/>
            <person name="Haridas S."/>
            <person name="Riley R."/>
            <person name="LaButti K."/>
            <person name="Pangilinan J."/>
            <person name="Andreopoulos W."/>
            <person name="Lipzen A."/>
            <person name="Yan J."/>
            <person name="Wang M."/>
            <person name="Ng V."/>
            <person name="Grigoriev I.V."/>
            <person name="Spatafora J.W."/>
            <person name="Magnuson J.K."/>
            <person name="Baker S.E."/>
            <person name="Pomraning K.R."/>
        </authorList>
    </citation>
    <scope>NUCLEOTIDE SEQUENCE [LARGE SCALE GENOMIC DNA]</scope>
    <source>
        <strain evidence="2 3">Phaff 52-87</strain>
    </source>
</reference>
<gene>
    <name evidence="2" type="ORF">BZA70DRAFT_274672</name>
</gene>
<dbReference type="PANTHER" id="PTHR15032">
    <property type="entry name" value="N-ACYL-PHOSPHATIDYLETHANOLAMINE-HYDROLYZING PHOSPHOLIPASE D"/>
    <property type="match status" value="1"/>
</dbReference>
<dbReference type="RefSeq" id="XP_064769644.1">
    <property type="nucleotide sequence ID" value="XM_064912016.1"/>
</dbReference>
<feature type="domain" description="Metallo-beta-lactamase" evidence="1">
    <location>
        <begin position="153"/>
        <end position="379"/>
    </location>
</feature>
<organism evidence="2 3">
    <name type="scientific">Myxozyma melibiosi</name>
    <dbReference type="NCBI Taxonomy" id="54550"/>
    <lineage>
        <taxon>Eukaryota</taxon>
        <taxon>Fungi</taxon>
        <taxon>Dikarya</taxon>
        <taxon>Ascomycota</taxon>
        <taxon>Saccharomycotina</taxon>
        <taxon>Lipomycetes</taxon>
        <taxon>Lipomycetales</taxon>
        <taxon>Lipomycetaceae</taxon>
        <taxon>Myxozyma</taxon>
    </lineage>
</organism>
<dbReference type="EMBL" id="JBBJBU010000002">
    <property type="protein sequence ID" value="KAK7206611.1"/>
    <property type="molecule type" value="Genomic_DNA"/>
</dbReference>
<evidence type="ECO:0000313" key="2">
    <source>
        <dbReference type="EMBL" id="KAK7206611.1"/>
    </source>
</evidence>
<dbReference type="InterPro" id="IPR001279">
    <property type="entry name" value="Metallo-B-lactamas"/>
</dbReference>
<dbReference type="Pfam" id="PF12706">
    <property type="entry name" value="Lactamase_B_2"/>
    <property type="match status" value="1"/>
</dbReference>
<dbReference type="SUPFAM" id="SSF56281">
    <property type="entry name" value="Metallo-hydrolase/oxidoreductase"/>
    <property type="match status" value="1"/>
</dbReference>
<dbReference type="PANTHER" id="PTHR15032:SF4">
    <property type="entry name" value="N-ACYL-PHOSPHATIDYLETHANOLAMINE-HYDROLYZING PHOSPHOLIPASE D"/>
    <property type="match status" value="1"/>
</dbReference>
<keyword evidence="3" id="KW-1185">Reference proteome</keyword>
<comment type="caution">
    <text evidence="2">The sequence shown here is derived from an EMBL/GenBank/DDBJ whole genome shotgun (WGS) entry which is preliminary data.</text>
</comment>
<evidence type="ECO:0000313" key="3">
    <source>
        <dbReference type="Proteomes" id="UP001498771"/>
    </source>
</evidence>
<evidence type="ECO:0000259" key="1">
    <source>
        <dbReference type="Pfam" id="PF12706"/>
    </source>
</evidence>
<accession>A0ABR1F9T8</accession>
<proteinExistence type="predicted"/>
<protein>
    <submittedName>
        <fullName evidence="2">Beta-lactamase superfamily domain-containing protein</fullName>
    </submittedName>
</protein>
<name>A0ABR1F9T8_9ASCO</name>
<dbReference type="InterPro" id="IPR036866">
    <property type="entry name" value="RibonucZ/Hydroxyglut_hydro"/>
</dbReference>